<dbReference type="AlphaFoldDB" id="A0A699XQ71"/>
<comment type="caution">
    <text evidence="1">The sequence shown here is derived from an EMBL/GenBank/DDBJ whole genome shotgun (WGS) entry which is preliminary data.</text>
</comment>
<dbReference type="EMBL" id="BKCJ011877466">
    <property type="protein sequence ID" value="GFD60420.1"/>
    <property type="molecule type" value="Genomic_DNA"/>
</dbReference>
<evidence type="ECO:0000313" key="1">
    <source>
        <dbReference type="EMBL" id="GFD60420.1"/>
    </source>
</evidence>
<proteinExistence type="predicted"/>
<gene>
    <name evidence="1" type="ORF">Tci_932389</name>
</gene>
<accession>A0A699XQ71</accession>
<sequence>GAVTVGLHVVIEGEALALNHHSGQLGERLNEVAVVQFDMASKLQRTASARVIVIALGAGTVAHADLGIVAKAVEFEYAIKV</sequence>
<organism evidence="1">
    <name type="scientific">Tanacetum cinerariifolium</name>
    <name type="common">Dalmatian daisy</name>
    <name type="synonym">Chrysanthemum cinerariifolium</name>
    <dbReference type="NCBI Taxonomy" id="118510"/>
    <lineage>
        <taxon>Eukaryota</taxon>
        <taxon>Viridiplantae</taxon>
        <taxon>Streptophyta</taxon>
        <taxon>Embryophyta</taxon>
        <taxon>Tracheophyta</taxon>
        <taxon>Spermatophyta</taxon>
        <taxon>Magnoliopsida</taxon>
        <taxon>eudicotyledons</taxon>
        <taxon>Gunneridae</taxon>
        <taxon>Pentapetalae</taxon>
        <taxon>asterids</taxon>
        <taxon>campanulids</taxon>
        <taxon>Asterales</taxon>
        <taxon>Asteraceae</taxon>
        <taxon>Asteroideae</taxon>
        <taxon>Anthemideae</taxon>
        <taxon>Anthemidinae</taxon>
        <taxon>Tanacetum</taxon>
    </lineage>
</organism>
<feature type="non-terminal residue" evidence="1">
    <location>
        <position position="81"/>
    </location>
</feature>
<name>A0A699XQ71_TANCI</name>
<reference evidence="1" key="1">
    <citation type="journal article" date="2019" name="Sci. Rep.">
        <title>Draft genome of Tanacetum cinerariifolium, the natural source of mosquito coil.</title>
        <authorList>
            <person name="Yamashiro T."/>
            <person name="Shiraishi A."/>
            <person name="Satake H."/>
            <person name="Nakayama K."/>
        </authorList>
    </citation>
    <scope>NUCLEOTIDE SEQUENCE</scope>
</reference>
<feature type="non-terminal residue" evidence="1">
    <location>
        <position position="1"/>
    </location>
</feature>
<protein>
    <submittedName>
        <fullName evidence="1">Uncharacterized protein</fullName>
    </submittedName>
</protein>